<organism evidence="5 6">
    <name type="scientific">Cyclotella cryptica</name>
    <dbReference type="NCBI Taxonomy" id="29204"/>
    <lineage>
        <taxon>Eukaryota</taxon>
        <taxon>Sar</taxon>
        <taxon>Stramenopiles</taxon>
        <taxon>Ochrophyta</taxon>
        <taxon>Bacillariophyta</taxon>
        <taxon>Coscinodiscophyceae</taxon>
        <taxon>Thalassiosirophycidae</taxon>
        <taxon>Stephanodiscales</taxon>
        <taxon>Stephanodiscaceae</taxon>
        <taxon>Cyclotella</taxon>
    </lineage>
</organism>
<accession>A0ABD3QFC4</accession>
<comment type="similarity">
    <text evidence="1">Belongs to the bacterial ribosomal protein bS18 family.</text>
</comment>
<feature type="region of interest" description="Disordered" evidence="4">
    <location>
        <begin position="201"/>
        <end position="221"/>
    </location>
</feature>
<dbReference type="InterPro" id="IPR036870">
    <property type="entry name" value="Ribosomal_bS18_sf"/>
</dbReference>
<evidence type="ECO:0000256" key="2">
    <source>
        <dbReference type="ARBA" id="ARBA00022980"/>
    </source>
</evidence>
<keyword evidence="6" id="KW-1185">Reference proteome</keyword>
<evidence type="ECO:0000256" key="1">
    <source>
        <dbReference type="ARBA" id="ARBA00005589"/>
    </source>
</evidence>
<dbReference type="PANTHER" id="PTHR13479:SF40">
    <property type="entry name" value="SMALL RIBOSOMAL SUBUNIT PROTEIN BS18M"/>
    <property type="match status" value="1"/>
</dbReference>
<dbReference type="Gene3D" id="4.10.640.10">
    <property type="entry name" value="Ribosomal protein S18"/>
    <property type="match status" value="1"/>
</dbReference>
<dbReference type="InterPro" id="IPR001648">
    <property type="entry name" value="Ribosomal_bS18"/>
</dbReference>
<feature type="region of interest" description="Disordered" evidence="4">
    <location>
        <begin position="153"/>
        <end position="173"/>
    </location>
</feature>
<dbReference type="Pfam" id="PF01084">
    <property type="entry name" value="Ribosomal_S18"/>
    <property type="match status" value="1"/>
</dbReference>
<name>A0ABD3QFC4_9STRA</name>
<dbReference type="GO" id="GO:1990904">
    <property type="term" value="C:ribonucleoprotein complex"/>
    <property type="evidence" value="ECO:0007669"/>
    <property type="project" value="UniProtKB-KW"/>
</dbReference>
<dbReference type="GO" id="GO:0005840">
    <property type="term" value="C:ribosome"/>
    <property type="evidence" value="ECO:0007669"/>
    <property type="project" value="UniProtKB-KW"/>
</dbReference>
<evidence type="ECO:0008006" key="7">
    <source>
        <dbReference type="Google" id="ProtNLM"/>
    </source>
</evidence>
<comment type="caution">
    <text evidence="5">The sequence shown here is derived from an EMBL/GenBank/DDBJ whole genome shotgun (WGS) entry which is preliminary data.</text>
</comment>
<dbReference type="PANTHER" id="PTHR13479">
    <property type="entry name" value="30S RIBOSOMAL PROTEIN S18"/>
    <property type="match status" value="1"/>
</dbReference>
<protein>
    <recommendedName>
        <fullName evidence="7">Ribosomal protein S18</fullName>
    </recommendedName>
</protein>
<evidence type="ECO:0000313" key="5">
    <source>
        <dbReference type="EMBL" id="KAL3798797.1"/>
    </source>
</evidence>
<keyword evidence="3" id="KW-0687">Ribonucleoprotein</keyword>
<feature type="region of interest" description="Disordered" evidence="4">
    <location>
        <begin position="33"/>
        <end position="71"/>
    </location>
</feature>
<dbReference type="PRINTS" id="PR00974">
    <property type="entry name" value="RIBOSOMALS18"/>
</dbReference>
<dbReference type="SUPFAM" id="SSF46911">
    <property type="entry name" value="Ribosomal protein S18"/>
    <property type="match status" value="1"/>
</dbReference>
<gene>
    <name evidence="5" type="ORF">HJC23_004585</name>
</gene>
<reference evidence="5 6" key="1">
    <citation type="journal article" date="2020" name="G3 (Bethesda)">
        <title>Improved Reference Genome for Cyclotella cryptica CCMP332, a Model for Cell Wall Morphogenesis, Salinity Adaptation, and Lipid Production in Diatoms (Bacillariophyta).</title>
        <authorList>
            <person name="Roberts W.R."/>
            <person name="Downey K.M."/>
            <person name="Ruck E.C."/>
            <person name="Traller J.C."/>
            <person name="Alverson A.J."/>
        </authorList>
    </citation>
    <scope>NUCLEOTIDE SEQUENCE [LARGE SCALE GENOMIC DNA]</scope>
    <source>
        <strain evidence="5 6">CCMP332</strain>
    </source>
</reference>
<dbReference type="EMBL" id="JABMIG020000043">
    <property type="protein sequence ID" value="KAL3798797.1"/>
    <property type="molecule type" value="Genomic_DNA"/>
</dbReference>
<keyword evidence="2" id="KW-0689">Ribosomal protein</keyword>
<evidence type="ECO:0000313" key="6">
    <source>
        <dbReference type="Proteomes" id="UP001516023"/>
    </source>
</evidence>
<sequence length="423" mass="48034">MLALRRLCFHRSAAATRSLLSSPIALPSLQTPLTSSWRPFSSDDDKKDNTNKQESDSDFFLRDEDTLPSPPAYVRDSLTGKWTDRTQAELTPKESRLLNLDDDAKSEEIMNRLGDRWKDAAAAVEGEPNDGFGVLNSEHERIASRIQEQRLALGPIGRGPVATSDDESDETPLSRREMQALRSYAQKEHSIHPKEFDRLMEDDPDLLPHGSVSSGAAQDRTNTYDSDIDLAYLNPKLNKMAFSPEGAEYQHTDPFADLLPSDFDPARKVNRRHAKPLPPKALHHNNLVLLRRYSTPGGKIMNRVQSRLGAKDQRKVAKLIKRARHLGLIPHMGQWKFEDHGYLHDKTLEEEEKREWEIELEKRGLWPLAEDKDVFKRYYGLDEMIDHLAGGVDGRKRAELEELLRGNLKEKSMNQDNSGGAES</sequence>
<feature type="compositionally biased region" description="Basic and acidic residues" evidence="4">
    <location>
        <begin position="41"/>
        <end position="65"/>
    </location>
</feature>
<feature type="compositionally biased region" description="Polar residues" evidence="4">
    <location>
        <begin position="211"/>
        <end position="221"/>
    </location>
</feature>
<proteinExistence type="inferred from homology"/>
<evidence type="ECO:0000256" key="3">
    <source>
        <dbReference type="ARBA" id="ARBA00023274"/>
    </source>
</evidence>
<evidence type="ECO:0000256" key="4">
    <source>
        <dbReference type="SAM" id="MobiDB-lite"/>
    </source>
</evidence>
<dbReference type="AlphaFoldDB" id="A0ABD3QFC4"/>
<dbReference type="Proteomes" id="UP001516023">
    <property type="component" value="Unassembled WGS sequence"/>
</dbReference>